<name>T1II76_STRMM</name>
<reference evidence="3" key="1">
    <citation type="submission" date="2011-05" db="EMBL/GenBank/DDBJ databases">
        <authorList>
            <person name="Richards S.R."/>
            <person name="Qu J."/>
            <person name="Jiang H."/>
            <person name="Jhangiani S.N."/>
            <person name="Agravi P."/>
            <person name="Goodspeed R."/>
            <person name="Gross S."/>
            <person name="Mandapat C."/>
            <person name="Jackson L."/>
            <person name="Mathew T."/>
            <person name="Pu L."/>
            <person name="Thornton R."/>
            <person name="Saada N."/>
            <person name="Wilczek-Boney K.B."/>
            <person name="Lee S."/>
            <person name="Kovar C."/>
            <person name="Wu Y."/>
            <person name="Scherer S.E."/>
            <person name="Worley K.C."/>
            <person name="Muzny D.M."/>
            <person name="Gibbs R."/>
        </authorList>
    </citation>
    <scope>NUCLEOTIDE SEQUENCE</scope>
    <source>
        <strain evidence="3">Brora</strain>
    </source>
</reference>
<evidence type="ECO:0000313" key="3">
    <source>
        <dbReference type="Proteomes" id="UP000014500"/>
    </source>
</evidence>
<protein>
    <submittedName>
        <fullName evidence="2">Uncharacterized protein</fullName>
    </submittedName>
</protein>
<sequence length="186" mass="22091">MIDRKKNVTGPLQVKIHYDNQKRVFTRFNKYFYGPINKTPFAFGIAIPQPYGAFRVKSSTDINPNFKFDKNDKKWTIHPDWVYCECLYSENCQFKTREEELSEHIQSSKREEKMPRVKDPLPWDKKYPVNPKDDTRTKNEYYCDRELINNLIFDAIMTSAFGKTRSIPTDIQEQNNPLRLLLALIN</sequence>
<reference evidence="2" key="2">
    <citation type="submission" date="2015-02" db="UniProtKB">
        <authorList>
            <consortium name="EnsemblMetazoa"/>
        </authorList>
    </citation>
    <scope>IDENTIFICATION</scope>
</reference>
<keyword evidence="3" id="KW-1185">Reference proteome</keyword>
<dbReference type="EnsemblMetazoa" id="SMAR000568-RA">
    <property type="protein sequence ID" value="SMAR000568-PA"/>
    <property type="gene ID" value="SMAR000568"/>
</dbReference>
<evidence type="ECO:0000256" key="1">
    <source>
        <dbReference type="SAM" id="MobiDB-lite"/>
    </source>
</evidence>
<dbReference type="HOGENOM" id="CLU_1457979_0_0_1"/>
<dbReference type="EMBL" id="JH430144">
    <property type="status" value="NOT_ANNOTATED_CDS"/>
    <property type="molecule type" value="Genomic_DNA"/>
</dbReference>
<accession>T1II76</accession>
<dbReference type="Proteomes" id="UP000014500">
    <property type="component" value="Unassembled WGS sequence"/>
</dbReference>
<dbReference type="STRING" id="126957.T1II76"/>
<dbReference type="AlphaFoldDB" id="T1II76"/>
<feature type="region of interest" description="Disordered" evidence="1">
    <location>
        <begin position="104"/>
        <end position="131"/>
    </location>
</feature>
<organism evidence="2 3">
    <name type="scientific">Strigamia maritima</name>
    <name type="common">European centipede</name>
    <name type="synonym">Geophilus maritimus</name>
    <dbReference type="NCBI Taxonomy" id="126957"/>
    <lineage>
        <taxon>Eukaryota</taxon>
        <taxon>Metazoa</taxon>
        <taxon>Ecdysozoa</taxon>
        <taxon>Arthropoda</taxon>
        <taxon>Myriapoda</taxon>
        <taxon>Chilopoda</taxon>
        <taxon>Pleurostigmophora</taxon>
        <taxon>Geophilomorpha</taxon>
        <taxon>Linotaeniidae</taxon>
        <taxon>Strigamia</taxon>
    </lineage>
</organism>
<proteinExistence type="predicted"/>
<evidence type="ECO:0000313" key="2">
    <source>
        <dbReference type="EnsemblMetazoa" id="SMAR000568-PA"/>
    </source>
</evidence>
<dbReference type="eggNOG" id="KOG2353">
    <property type="taxonomic scope" value="Eukaryota"/>
</dbReference>